<dbReference type="InterPro" id="IPR001853">
    <property type="entry name" value="DSBA-like_thioredoxin_dom"/>
</dbReference>
<dbReference type="Pfam" id="PF01323">
    <property type="entry name" value="DSBA"/>
    <property type="match status" value="1"/>
</dbReference>
<dbReference type="GO" id="GO:0006749">
    <property type="term" value="P:glutathione metabolic process"/>
    <property type="evidence" value="ECO:0007669"/>
    <property type="project" value="TreeGrafter"/>
</dbReference>
<evidence type="ECO:0000313" key="4">
    <source>
        <dbReference type="EMBL" id="QJE72375.1"/>
    </source>
</evidence>
<organism evidence="4 5">
    <name type="scientific">Aerophototrophica crusticola</name>
    <dbReference type="NCBI Taxonomy" id="1709002"/>
    <lineage>
        <taxon>Bacteria</taxon>
        <taxon>Pseudomonadati</taxon>
        <taxon>Pseudomonadota</taxon>
        <taxon>Alphaproteobacteria</taxon>
        <taxon>Rhodospirillales</taxon>
        <taxon>Rhodospirillaceae</taxon>
        <taxon>Aerophototrophica</taxon>
    </lineage>
</organism>
<reference evidence="4" key="1">
    <citation type="submission" date="2020-04" db="EMBL/GenBank/DDBJ databases">
        <title>A desert anoxygenic phototrophic bacterium fixes CO2 using RubisCO under aerobic conditions.</title>
        <authorList>
            <person name="Tang K."/>
        </authorList>
    </citation>
    <scope>NUCLEOTIDE SEQUENCE [LARGE SCALE GENOMIC DNA]</scope>
    <source>
        <strain evidence="4">MIMtkB3</strain>
    </source>
</reference>
<dbReference type="PANTHER" id="PTHR42943:SF2">
    <property type="entry name" value="GLUTATHIONE S-TRANSFERASE KAPPA 1"/>
    <property type="match status" value="1"/>
</dbReference>
<dbReference type="InterPro" id="IPR051924">
    <property type="entry name" value="GST_Kappa/NadH"/>
</dbReference>
<dbReference type="InterPro" id="IPR014440">
    <property type="entry name" value="HCCAis_GSTk"/>
</dbReference>
<proteinExistence type="inferred from homology"/>
<dbReference type="SUPFAM" id="SSF52833">
    <property type="entry name" value="Thioredoxin-like"/>
    <property type="match status" value="1"/>
</dbReference>
<name>A0A858R4Q4_9PROT</name>
<dbReference type="AlphaFoldDB" id="A0A858R4Q4"/>
<dbReference type="KEGG" id="acru:HHL28_04025"/>
<dbReference type="GO" id="GO:0018845">
    <property type="term" value="F:2-hydroxychromene-2-carboxylate isomerase activity"/>
    <property type="evidence" value="ECO:0007669"/>
    <property type="project" value="UniProtKB-UniRule"/>
</dbReference>
<dbReference type="EMBL" id="CP051775">
    <property type="protein sequence ID" value="QJE72375.1"/>
    <property type="molecule type" value="Genomic_DNA"/>
</dbReference>
<dbReference type="InterPro" id="IPR044087">
    <property type="entry name" value="NahD-like"/>
</dbReference>
<dbReference type="Proteomes" id="UP000501891">
    <property type="component" value="Chromosome"/>
</dbReference>
<keyword evidence="5" id="KW-1185">Reference proteome</keyword>
<sequence length="200" mass="22192">MRKNVTFYFDFASPYGYLAATQMDQLAADTGCDVVWRPILLGVVFRATGSAPNLQRPLVGDYLLRDVPRFARRLGVELHLPMPSPFASLAAARAVYWAEQRDPHLASSLAKAVFAAHWAEGRDMALPENVLDVAASLDINRDDLDSGMQDPAVKDRLRRETDSAIARGVFGSPFFLVGDEPFWGVDRLPQVADWLRTGGW</sequence>
<dbReference type="CDD" id="cd03022">
    <property type="entry name" value="DsbA_HCCA_Iso"/>
    <property type="match status" value="1"/>
</dbReference>
<dbReference type="GO" id="GO:0004364">
    <property type="term" value="F:glutathione transferase activity"/>
    <property type="evidence" value="ECO:0007669"/>
    <property type="project" value="TreeGrafter"/>
</dbReference>
<dbReference type="EC" id="5.99.1.4" evidence="1"/>
<dbReference type="PANTHER" id="PTHR42943">
    <property type="entry name" value="GLUTATHIONE S-TRANSFERASE KAPPA"/>
    <property type="match status" value="1"/>
</dbReference>
<accession>A0A858R4Q4</accession>
<dbReference type="InterPro" id="IPR036249">
    <property type="entry name" value="Thioredoxin-like_sf"/>
</dbReference>
<protein>
    <recommendedName>
        <fullName evidence="1">2-hydroxychromene-2-carboxylate isomerase</fullName>
        <ecNumber evidence="1">5.99.1.4</ecNumber>
    </recommendedName>
</protein>
<evidence type="ECO:0000313" key="5">
    <source>
        <dbReference type="Proteomes" id="UP000501891"/>
    </source>
</evidence>
<feature type="active site" description="Nucleophile" evidence="2">
    <location>
        <position position="13"/>
    </location>
</feature>
<comment type="catalytic activity">
    <reaction evidence="1">
        <text>2-hydroxychromene-2-carboxylate = (3E)-4-(2-hydroxyphenyl)-2-oxobut-3-enoate</text>
        <dbReference type="Rhea" id="RHEA:27401"/>
        <dbReference type="ChEBI" id="CHEBI:59350"/>
        <dbReference type="ChEBI" id="CHEBI:59353"/>
        <dbReference type="EC" id="5.99.1.4"/>
    </reaction>
</comment>
<feature type="domain" description="DSBA-like thioredoxin" evidence="3">
    <location>
        <begin position="5"/>
        <end position="194"/>
    </location>
</feature>
<comment type="similarity">
    <text evidence="1">Belongs to the GST superfamily. NadH family.</text>
</comment>
<keyword evidence="1 4" id="KW-0413">Isomerase</keyword>
<dbReference type="Gene3D" id="3.40.30.10">
    <property type="entry name" value="Glutaredoxin"/>
    <property type="match status" value="1"/>
</dbReference>
<evidence type="ECO:0000256" key="1">
    <source>
        <dbReference type="PIRNR" id="PIRNR006386"/>
    </source>
</evidence>
<evidence type="ECO:0000259" key="3">
    <source>
        <dbReference type="Pfam" id="PF01323"/>
    </source>
</evidence>
<dbReference type="PIRSF" id="PIRSF006386">
    <property type="entry name" value="HCCAis_GSTk"/>
    <property type="match status" value="1"/>
</dbReference>
<dbReference type="GO" id="GO:0004602">
    <property type="term" value="F:glutathione peroxidase activity"/>
    <property type="evidence" value="ECO:0007669"/>
    <property type="project" value="TreeGrafter"/>
</dbReference>
<evidence type="ECO:0000256" key="2">
    <source>
        <dbReference type="PIRSR" id="PIRSR006386-1"/>
    </source>
</evidence>
<dbReference type="GO" id="GO:1901170">
    <property type="term" value="P:naphthalene catabolic process"/>
    <property type="evidence" value="ECO:0007669"/>
    <property type="project" value="InterPro"/>
</dbReference>
<gene>
    <name evidence="4" type="ORF">HHL28_04025</name>
</gene>